<reference evidence="2" key="1">
    <citation type="submission" date="2021-02" db="EMBL/GenBank/DDBJ databases">
        <authorList>
            <person name="Nowell W R."/>
        </authorList>
    </citation>
    <scope>NUCLEOTIDE SEQUENCE</scope>
</reference>
<proteinExistence type="predicted"/>
<evidence type="ECO:0000313" key="2">
    <source>
        <dbReference type="EMBL" id="CAF5047849.1"/>
    </source>
</evidence>
<gene>
    <name evidence="1" type="ORF">BYL167_LOCUS51041</name>
    <name evidence="2" type="ORF">GIL414_LOCUS59786</name>
</gene>
<feature type="non-terminal residue" evidence="2">
    <location>
        <position position="1"/>
    </location>
</feature>
<dbReference type="AlphaFoldDB" id="A0A8S3DYD8"/>
<accession>A0A8S3DYD8</accession>
<name>A0A8S3DYD8_9BILA</name>
<dbReference type="EMBL" id="CAJOBH010159313">
    <property type="protein sequence ID" value="CAF4873140.1"/>
    <property type="molecule type" value="Genomic_DNA"/>
</dbReference>
<evidence type="ECO:0000313" key="3">
    <source>
        <dbReference type="Proteomes" id="UP000681720"/>
    </source>
</evidence>
<protein>
    <submittedName>
        <fullName evidence="2">Uncharacterized protein</fullName>
    </submittedName>
</protein>
<sequence length="33" mass="3747">MTWIALKDLFRTEVGQVIYIEVFEQDGKSLGCG</sequence>
<organism evidence="2 3">
    <name type="scientific">Rotaria magnacalcarata</name>
    <dbReference type="NCBI Taxonomy" id="392030"/>
    <lineage>
        <taxon>Eukaryota</taxon>
        <taxon>Metazoa</taxon>
        <taxon>Spiralia</taxon>
        <taxon>Gnathifera</taxon>
        <taxon>Rotifera</taxon>
        <taxon>Eurotatoria</taxon>
        <taxon>Bdelloidea</taxon>
        <taxon>Philodinida</taxon>
        <taxon>Philodinidae</taxon>
        <taxon>Rotaria</taxon>
    </lineage>
</organism>
<dbReference type="Proteomes" id="UP000681720">
    <property type="component" value="Unassembled WGS sequence"/>
</dbReference>
<evidence type="ECO:0000313" key="1">
    <source>
        <dbReference type="EMBL" id="CAF4873140.1"/>
    </source>
</evidence>
<comment type="caution">
    <text evidence="2">The sequence shown here is derived from an EMBL/GenBank/DDBJ whole genome shotgun (WGS) entry which is preliminary data.</text>
</comment>
<dbReference type="EMBL" id="CAJOBJ010227825">
    <property type="protein sequence ID" value="CAF5047849.1"/>
    <property type="molecule type" value="Genomic_DNA"/>
</dbReference>
<dbReference type="Proteomes" id="UP000681967">
    <property type="component" value="Unassembled WGS sequence"/>
</dbReference>